<evidence type="ECO:0000313" key="2">
    <source>
        <dbReference type="Proteomes" id="UP000245207"/>
    </source>
</evidence>
<gene>
    <name evidence="1" type="ORF">CTI12_AA196400</name>
</gene>
<reference evidence="1 2" key="1">
    <citation type="journal article" date="2018" name="Mol. Plant">
        <title>The genome of Artemisia annua provides insight into the evolution of Asteraceae family and artemisinin biosynthesis.</title>
        <authorList>
            <person name="Shen Q."/>
            <person name="Zhang L."/>
            <person name="Liao Z."/>
            <person name="Wang S."/>
            <person name="Yan T."/>
            <person name="Shi P."/>
            <person name="Liu M."/>
            <person name="Fu X."/>
            <person name="Pan Q."/>
            <person name="Wang Y."/>
            <person name="Lv Z."/>
            <person name="Lu X."/>
            <person name="Zhang F."/>
            <person name="Jiang W."/>
            <person name="Ma Y."/>
            <person name="Chen M."/>
            <person name="Hao X."/>
            <person name="Li L."/>
            <person name="Tang Y."/>
            <person name="Lv G."/>
            <person name="Zhou Y."/>
            <person name="Sun X."/>
            <person name="Brodelius P.E."/>
            <person name="Rose J.K.C."/>
            <person name="Tang K."/>
        </authorList>
    </citation>
    <scope>NUCLEOTIDE SEQUENCE [LARGE SCALE GENOMIC DNA]</scope>
    <source>
        <strain evidence="2">cv. Huhao1</strain>
        <tissue evidence="1">Leaf</tissue>
    </source>
</reference>
<dbReference type="EMBL" id="PKPP01001719">
    <property type="protein sequence ID" value="PWA80480.1"/>
    <property type="molecule type" value="Genomic_DNA"/>
</dbReference>
<dbReference type="Proteomes" id="UP000245207">
    <property type="component" value="Unassembled WGS sequence"/>
</dbReference>
<accession>A0A2U1P458</accession>
<dbReference type="AlphaFoldDB" id="A0A2U1P458"/>
<organism evidence="1 2">
    <name type="scientific">Artemisia annua</name>
    <name type="common">Sweet wormwood</name>
    <dbReference type="NCBI Taxonomy" id="35608"/>
    <lineage>
        <taxon>Eukaryota</taxon>
        <taxon>Viridiplantae</taxon>
        <taxon>Streptophyta</taxon>
        <taxon>Embryophyta</taxon>
        <taxon>Tracheophyta</taxon>
        <taxon>Spermatophyta</taxon>
        <taxon>Magnoliopsida</taxon>
        <taxon>eudicotyledons</taxon>
        <taxon>Gunneridae</taxon>
        <taxon>Pentapetalae</taxon>
        <taxon>asterids</taxon>
        <taxon>campanulids</taxon>
        <taxon>Asterales</taxon>
        <taxon>Asteraceae</taxon>
        <taxon>Asteroideae</taxon>
        <taxon>Anthemideae</taxon>
        <taxon>Artemisiinae</taxon>
        <taxon>Artemisia</taxon>
    </lineage>
</organism>
<evidence type="ECO:0000313" key="1">
    <source>
        <dbReference type="EMBL" id="PWA80480.1"/>
    </source>
</evidence>
<protein>
    <submittedName>
        <fullName evidence="1">Uncharacterized protein</fullName>
    </submittedName>
</protein>
<comment type="caution">
    <text evidence="1">The sequence shown here is derived from an EMBL/GenBank/DDBJ whole genome shotgun (WGS) entry which is preliminary data.</text>
</comment>
<name>A0A2U1P458_ARTAN</name>
<keyword evidence="2" id="KW-1185">Reference proteome</keyword>
<proteinExistence type="predicted"/>
<sequence length="152" mass="17369">MEYYQFKNGIFTLGVVWLMRTSREDLLRRKCTVLFVLMVTVRPADCPLAYFFPSEPPFRDESLAKAIKLFSGMKMEEVMRRMSDAYISGGVDAEKALLESWTVEYEAIQKDPIARLPGIATNVSEKLKWYSQHFGPLPILSSVQEEGVSHPV</sequence>